<comment type="catalytic activity">
    <reaction evidence="7">
        <text>(6R)-NADHX = (6S)-NADHX</text>
        <dbReference type="Rhea" id="RHEA:32215"/>
        <dbReference type="ChEBI" id="CHEBI:64074"/>
        <dbReference type="ChEBI" id="CHEBI:64075"/>
        <dbReference type="EC" id="5.1.99.6"/>
    </reaction>
</comment>
<dbReference type="Gene3D" id="3.40.50.10260">
    <property type="entry name" value="YjeF N-terminal domain"/>
    <property type="match status" value="1"/>
</dbReference>
<comment type="caution">
    <text evidence="9">The sequence shown here is derived from an EMBL/GenBank/DDBJ whole genome shotgun (WGS) entry which is preliminary data.</text>
</comment>
<dbReference type="Pfam" id="PF01243">
    <property type="entry name" value="PNPOx_N"/>
    <property type="match status" value="1"/>
</dbReference>
<dbReference type="InterPro" id="IPR019576">
    <property type="entry name" value="Pyridoxamine_oxidase_dimer_C"/>
</dbReference>
<evidence type="ECO:0000256" key="3">
    <source>
        <dbReference type="ARBA" id="ARBA00005037"/>
    </source>
</evidence>
<dbReference type="InterPro" id="IPR032976">
    <property type="entry name" value="YJEFN_prot_NAXE-like"/>
</dbReference>
<accession>A0ABS8S1T0</accession>
<evidence type="ECO:0000256" key="6">
    <source>
        <dbReference type="ARBA" id="ARBA00023002"/>
    </source>
</evidence>
<reference evidence="9 10" key="1">
    <citation type="journal article" date="2021" name="BMC Genomics">
        <title>Datura genome reveals duplications of psychoactive alkaloid biosynthetic genes and high mutation rate following tissue culture.</title>
        <authorList>
            <person name="Rajewski A."/>
            <person name="Carter-House D."/>
            <person name="Stajich J."/>
            <person name="Litt A."/>
        </authorList>
    </citation>
    <scope>NUCLEOTIDE SEQUENCE [LARGE SCALE GENOMIC DNA]</scope>
    <source>
        <strain evidence="9">AR-01</strain>
    </source>
</reference>
<comment type="catalytic activity">
    <reaction evidence="7">
        <text>(6R)-NADPHX = (6S)-NADPHX</text>
        <dbReference type="Rhea" id="RHEA:32227"/>
        <dbReference type="ChEBI" id="CHEBI:64076"/>
        <dbReference type="ChEBI" id="CHEBI:64077"/>
        <dbReference type="EC" id="5.1.99.6"/>
    </reaction>
</comment>
<feature type="binding site" evidence="7">
    <location>
        <begin position="65"/>
        <end position="69"/>
    </location>
    <ligand>
        <name>(6S)-NADPHX</name>
        <dbReference type="ChEBI" id="CHEBI:64076"/>
    </ligand>
</feature>
<keyword evidence="10" id="KW-1185">Reference proteome</keyword>
<dbReference type="InterPro" id="IPR036652">
    <property type="entry name" value="YjeF_N_dom_sf"/>
</dbReference>
<proteinExistence type="inferred from homology"/>
<dbReference type="InterPro" id="IPR012349">
    <property type="entry name" value="Split_barrel_FMN-bd"/>
</dbReference>
<keyword evidence="5" id="KW-0288">FMN</keyword>
<comment type="caution">
    <text evidence="7">Lacks conserved residue(s) required for the propagation of feature annotation.</text>
</comment>
<dbReference type="SUPFAM" id="SSF50475">
    <property type="entry name" value="FMN-binding split barrel"/>
    <property type="match status" value="1"/>
</dbReference>
<feature type="domain" description="YjeF N-terminal" evidence="8">
    <location>
        <begin position="15"/>
        <end position="231"/>
    </location>
</feature>
<feature type="binding site" evidence="7">
    <location>
        <position position="172"/>
    </location>
    <ligand>
        <name>(6S)-NADPHX</name>
        <dbReference type="ChEBI" id="CHEBI:64076"/>
    </ligand>
</feature>
<dbReference type="InterPro" id="IPR011576">
    <property type="entry name" value="Pyridox_Oxase_N"/>
</dbReference>
<dbReference type="InterPro" id="IPR004443">
    <property type="entry name" value="YjeF_N_dom"/>
</dbReference>
<dbReference type="PROSITE" id="PS51385">
    <property type="entry name" value="YJEF_N"/>
    <property type="match status" value="1"/>
</dbReference>
<dbReference type="Pfam" id="PF03853">
    <property type="entry name" value="YjeF_N"/>
    <property type="match status" value="1"/>
</dbReference>
<keyword evidence="7" id="KW-0520">NAD</keyword>
<keyword evidence="7" id="KW-0547">Nucleotide-binding</keyword>
<dbReference type="EMBL" id="JACEIK010000237">
    <property type="protein sequence ID" value="MCD7453070.1"/>
    <property type="molecule type" value="Genomic_DNA"/>
</dbReference>
<dbReference type="NCBIfam" id="TIGR00197">
    <property type="entry name" value="yjeF_nterm"/>
    <property type="match status" value="1"/>
</dbReference>
<dbReference type="InterPro" id="IPR000659">
    <property type="entry name" value="Pyridox_Oxase"/>
</dbReference>
<feature type="binding site" evidence="7">
    <location>
        <begin position="134"/>
        <end position="140"/>
    </location>
    <ligand>
        <name>(6S)-NADPHX</name>
        <dbReference type="ChEBI" id="CHEBI:64076"/>
    </ligand>
</feature>
<protein>
    <recommendedName>
        <fullName evidence="7">NAD(P)H-hydrate epimerase</fullName>
        <ecNumber evidence="7">5.1.99.6</ecNumber>
    </recommendedName>
    <alternativeName>
        <fullName evidence="7">NAD(P)HX epimerase</fullName>
    </alternativeName>
</protein>
<feature type="binding site" evidence="7">
    <location>
        <position position="130"/>
    </location>
    <ligand>
        <name>K(+)</name>
        <dbReference type="ChEBI" id="CHEBI:29103"/>
    </ligand>
</feature>
<keyword evidence="7" id="KW-0479">Metal-binding</keyword>
<evidence type="ECO:0000256" key="1">
    <source>
        <dbReference type="ARBA" id="ARBA00001917"/>
    </source>
</evidence>
<keyword evidence="4" id="KW-0285">Flavoprotein</keyword>
<evidence type="ECO:0000256" key="2">
    <source>
        <dbReference type="ARBA" id="ARBA00004738"/>
    </source>
</evidence>
<comment type="function">
    <text evidence="7">Catalyzes the epimerization of the S- and R-forms of NAD(P)HX, a damaged form of NAD(P)H that is a result of enzymatic or heat-dependent hydration. This is a prerequisite for the S-specific NAD(P)H-hydrate dehydratase to allow the repair of both epimers of NAD(P)HX.</text>
</comment>
<keyword evidence="7" id="KW-0413">Isomerase</keyword>
<organism evidence="9 10">
    <name type="scientific">Datura stramonium</name>
    <name type="common">Jimsonweed</name>
    <name type="synonym">Common thornapple</name>
    <dbReference type="NCBI Taxonomy" id="4076"/>
    <lineage>
        <taxon>Eukaryota</taxon>
        <taxon>Viridiplantae</taxon>
        <taxon>Streptophyta</taxon>
        <taxon>Embryophyta</taxon>
        <taxon>Tracheophyta</taxon>
        <taxon>Spermatophyta</taxon>
        <taxon>Magnoliopsida</taxon>
        <taxon>eudicotyledons</taxon>
        <taxon>Gunneridae</taxon>
        <taxon>Pentapetalae</taxon>
        <taxon>asterids</taxon>
        <taxon>lamiids</taxon>
        <taxon>Solanales</taxon>
        <taxon>Solanaceae</taxon>
        <taxon>Solanoideae</taxon>
        <taxon>Datureae</taxon>
        <taxon>Datura</taxon>
    </lineage>
</organism>
<dbReference type="Proteomes" id="UP000823775">
    <property type="component" value="Unassembled WGS sequence"/>
</dbReference>
<evidence type="ECO:0000313" key="10">
    <source>
        <dbReference type="Proteomes" id="UP000823775"/>
    </source>
</evidence>
<keyword evidence="7" id="KW-0630">Potassium</keyword>
<dbReference type="PANTHER" id="PTHR13232">
    <property type="entry name" value="NAD(P)H-HYDRATE EPIMERASE"/>
    <property type="match status" value="1"/>
</dbReference>
<comment type="cofactor">
    <cofactor evidence="7">
        <name>K(+)</name>
        <dbReference type="ChEBI" id="CHEBI:29103"/>
    </cofactor>
    <text evidence="7">Binds 1 potassium ion per subunit.</text>
</comment>
<dbReference type="NCBIfam" id="TIGR00558">
    <property type="entry name" value="pdxH"/>
    <property type="match status" value="1"/>
</dbReference>
<comment type="pathway">
    <text evidence="2">Cofactor metabolism; pyridoxal 5'-phosphate salvage; pyridoxal 5'-phosphate from pyridoxamine 5'-phosphate: step 1/1.</text>
</comment>
<evidence type="ECO:0000313" key="9">
    <source>
        <dbReference type="EMBL" id="MCD7453070.1"/>
    </source>
</evidence>
<dbReference type="EC" id="5.1.99.6" evidence="7"/>
<name>A0ABS8S1T0_DATST</name>
<comment type="pathway">
    <text evidence="3">Cofactor metabolism; pyridoxal 5'-phosphate salvage; pyridoxal 5'-phosphate from pyridoxine 5'-phosphate: step 1/1.</text>
</comment>
<dbReference type="HAMAP" id="MF_01966">
    <property type="entry name" value="NADHX_epimerase"/>
    <property type="match status" value="1"/>
</dbReference>
<dbReference type="NCBIfam" id="NF004231">
    <property type="entry name" value="PRK05679.1"/>
    <property type="match status" value="1"/>
</dbReference>
<evidence type="ECO:0000256" key="7">
    <source>
        <dbReference type="HAMAP-Rule" id="MF_03159"/>
    </source>
</evidence>
<keyword evidence="6" id="KW-0560">Oxidoreductase</keyword>
<feature type="binding site" evidence="7">
    <location>
        <position position="66"/>
    </location>
    <ligand>
        <name>K(+)</name>
        <dbReference type="ChEBI" id="CHEBI:29103"/>
    </ligand>
</feature>
<comment type="similarity">
    <text evidence="7">Belongs to the NnrE/AIBP family.</text>
</comment>
<evidence type="ECO:0000256" key="4">
    <source>
        <dbReference type="ARBA" id="ARBA00022630"/>
    </source>
</evidence>
<dbReference type="Pfam" id="PF10590">
    <property type="entry name" value="PNP_phzG_C"/>
    <property type="match status" value="1"/>
</dbReference>
<dbReference type="Gene3D" id="2.30.110.10">
    <property type="entry name" value="Electron Transport, Fmn-binding Protein, Chain A"/>
    <property type="match status" value="1"/>
</dbReference>
<gene>
    <name evidence="9" type="primary">PPOX1_2</name>
    <name evidence="9" type="ORF">HAX54_019502</name>
</gene>
<dbReference type="PANTHER" id="PTHR13232:SF13">
    <property type="entry name" value="NAD(P)H-HYDRATE EPIMERASE"/>
    <property type="match status" value="1"/>
</dbReference>
<evidence type="ECO:0000259" key="8">
    <source>
        <dbReference type="PROSITE" id="PS51385"/>
    </source>
</evidence>
<sequence>MESTEEISYVSQQEAIEIDQMLMGPLGFSLDQLMELAGFSVASAIGEVCSSSEYTRVLVICGPGNNGGDGLVAARHLHHFGYKTSICYPKRTTKPPFAGLITQLQSLSVPFLPVEYLPMQLSSNFEIIVDAIFGFSFHGNPRPPFDSLIRRLVSIRNQQHTHEKAAVIISVDIPSGWHVEEGDVCGEGIEPDMLISLTAPKLCAKMFRGQHHFLAGRFVPRSIIDKFKLKLPSYPGTSMCVRIGNLPQTNLSAQEGIFAASVYLEVEEDPIDQFQKWLGDALAAGVKEPHYMVLSTADKDAKPSSRMISLEGVNQDGFVWHTNYGSRKAREISENPHASLLFYWGPLKCQVRVEGFVEQVSDEESEQYFSSLPRDIQIRPIVSKQSTVIHGREVLHQQYKELEEKYHDRTSIPRPKHWGGYRLIPEFFEFWQGEESQVQLKLRYYAEEIDGRKVWRVHKLVPRLAESTSSL</sequence>
<evidence type="ECO:0000256" key="5">
    <source>
        <dbReference type="ARBA" id="ARBA00022643"/>
    </source>
</evidence>
<comment type="cofactor">
    <cofactor evidence="1">
        <name>FMN</name>
        <dbReference type="ChEBI" id="CHEBI:58210"/>
    </cofactor>
</comment>
<feature type="binding site" evidence="7">
    <location>
        <position position="175"/>
    </location>
    <ligand>
        <name>K(+)</name>
        <dbReference type="ChEBI" id="CHEBI:29103"/>
    </ligand>
</feature>
<dbReference type="SUPFAM" id="SSF64153">
    <property type="entry name" value="YjeF N-terminal domain-like"/>
    <property type="match status" value="1"/>
</dbReference>